<sequence length="311" mass="34012">MRLVSFNIKADSQNTIGAFVNERYVDLHALTNGALPDDMIAFLRMGSTGMSLAQKALGAVKKNATATQTAIYAPDEIVLRAPVPRPGKIMHTSCNFDAHLDELTKWQQPEWQSHNWGDFHFEHPTGFLEAPSSVVASGAKVSPPHFTKQLDYEVEIAIIISKEAFRVKADAALDYVAGFTIFNDLSARDIQAREHSNKVILLGKSFNGSCPFGPQLVTPDELSDPHNLNMKLLVNGEVRQDANTSQMHYKTAELVSWWSNTTLEPGDIITSGSPPGVAAGMAVPNWLVPGDLVEARIDELGTLVTHIVEPN</sequence>
<dbReference type="PANTHER" id="PTHR42796">
    <property type="entry name" value="FUMARYLACETOACETATE HYDROLASE DOMAIN-CONTAINING PROTEIN 2A-RELATED"/>
    <property type="match status" value="1"/>
</dbReference>
<dbReference type="InterPro" id="IPR036663">
    <property type="entry name" value="Fumarylacetoacetase_C_sf"/>
</dbReference>
<dbReference type="InterPro" id="IPR011234">
    <property type="entry name" value="Fumarylacetoacetase-like_C"/>
</dbReference>
<dbReference type="GO" id="GO:0003824">
    <property type="term" value="F:catalytic activity"/>
    <property type="evidence" value="ECO:0007669"/>
    <property type="project" value="InterPro"/>
</dbReference>
<dbReference type="PANTHER" id="PTHR42796:SF4">
    <property type="entry name" value="FUMARYLACETOACETATE HYDROLASE DOMAIN-CONTAINING PROTEIN 2A"/>
    <property type="match status" value="1"/>
</dbReference>
<evidence type="ECO:0000259" key="3">
    <source>
        <dbReference type="Pfam" id="PF01557"/>
    </source>
</evidence>
<accession>A0A382HJ44</accession>
<dbReference type="AlphaFoldDB" id="A0A382HJ44"/>
<feature type="domain" description="Fumarylacetoacetase-like C-terminal" evidence="3">
    <location>
        <begin position="88"/>
        <end position="308"/>
    </location>
</feature>
<reference evidence="4" key="1">
    <citation type="submission" date="2018-05" db="EMBL/GenBank/DDBJ databases">
        <authorList>
            <person name="Lanie J.A."/>
            <person name="Ng W.-L."/>
            <person name="Kazmierczak K.M."/>
            <person name="Andrzejewski T.M."/>
            <person name="Davidsen T.M."/>
            <person name="Wayne K.J."/>
            <person name="Tettelin H."/>
            <person name="Glass J.I."/>
            <person name="Rusch D."/>
            <person name="Podicherti R."/>
            <person name="Tsui H.-C.T."/>
            <person name="Winkler M.E."/>
        </authorList>
    </citation>
    <scope>NUCLEOTIDE SEQUENCE</scope>
</reference>
<organism evidence="4">
    <name type="scientific">marine metagenome</name>
    <dbReference type="NCBI Taxonomy" id="408172"/>
    <lineage>
        <taxon>unclassified sequences</taxon>
        <taxon>metagenomes</taxon>
        <taxon>ecological metagenomes</taxon>
    </lineage>
</organism>
<name>A0A382HJ44_9ZZZZ</name>
<evidence type="ECO:0000313" key="4">
    <source>
        <dbReference type="EMBL" id="SVB87320.1"/>
    </source>
</evidence>
<dbReference type="SUPFAM" id="SSF56529">
    <property type="entry name" value="FAH"/>
    <property type="match status" value="1"/>
</dbReference>
<dbReference type="InterPro" id="IPR051121">
    <property type="entry name" value="FAH"/>
</dbReference>
<dbReference type="GO" id="GO:0044281">
    <property type="term" value="P:small molecule metabolic process"/>
    <property type="evidence" value="ECO:0007669"/>
    <property type="project" value="UniProtKB-ARBA"/>
</dbReference>
<evidence type="ECO:0000256" key="2">
    <source>
        <dbReference type="ARBA" id="ARBA00022723"/>
    </source>
</evidence>
<dbReference type="Gene3D" id="3.90.850.10">
    <property type="entry name" value="Fumarylacetoacetase-like, C-terminal domain"/>
    <property type="match status" value="1"/>
</dbReference>
<protein>
    <recommendedName>
        <fullName evidence="3">Fumarylacetoacetase-like C-terminal domain-containing protein</fullName>
    </recommendedName>
</protein>
<keyword evidence="2" id="KW-0479">Metal-binding</keyword>
<proteinExistence type="inferred from homology"/>
<comment type="similarity">
    <text evidence="1">Belongs to the FAH family.</text>
</comment>
<dbReference type="Pfam" id="PF01557">
    <property type="entry name" value="FAA_hydrolase"/>
    <property type="match status" value="1"/>
</dbReference>
<dbReference type="GO" id="GO:0046872">
    <property type="term" value="F:metal ion binding"/>
    <property type="evidence" value="ECO:0007669"/>
    <property type="project" value="UniProtKB-KW"/>
</dbReference>
<gene>
    <name evidence="4" type="ORF">METZ01_LOCUS240174</name>
</gene>
<evidence type="ECO:0000256" key="1">
    <source>
        <dbReference type="ARBA" id="ARBA00010211"/>
    </source>
</evidence>
<dbReference type="EMBL" id="UINC01061588">
    <property type="protein sequence ID" value="SVB87320.1"/>
    <property type="molecule type" value="Genomic_DNA"/>
</dbReference>